<dbReference type="PANTHER" id="PTHR45672">
    <property type="entry name" value="PROTEIN DISULFIDE-ISOMERASE C17H9.14C-RELATED"/>
    <property type="match status" value="1"/>
</dbReference>
<dbReference type="InterPro" id="IPR036249">
    <property type="entry name" value="Thioredoxin-like_sf"/>
</dbReference>
<dbReference type="Gene3D" id="3.40.30.10">
    <property type="entry name" value="Glutaredoxin"/>
    <property type="match status" value="4"/>
</dbReference>
<dbReference type="Proteomes" id="UP000265000">
    <property type="component" value="Unplaced"/>
</dbReference>
<feature type="domain" description="Thioredoxin" evidence="3">
    <location>
        <begin position="316"/>
        <end position="455"/>
    </location>
</feature>
<proteinExistence type="predicted"/>
<dbReference type="GO" id="GO:0003756">
    <property type="term" value="F:protein disulfide isomerase activity"/>
    <property type="evidence" value="ECO:0007669"/>
    <property type="project" value="TreeGrafter"/>
</dbReference>
<dbReference type="STRING" id="8078.ENSFHEP00000014336"/>
<dbReference type="Ensembl" id="ENSFHET00000032752.1">
    <property type="protein sequence ID" value="ENSFHEP00000014336.1"/>
    <property type="gene ID" value="ENSFHEG00000015960.1"/>
</dbReference>
<feature type="region of interest" description="Disordered" evidence="1">
    <location>
        <begin position="317"/>
        <end position="338"/>
    </location>
</feature>
<dbReference type="InterPro" id="IPR051063">
    <property type="entry name" value="PDI"/>
</dbReference>
<protein>
    <submittedName>
        <fullName evidence="4">Protein disulfide isomerase family A, member 5</fullName>
    </submittedName>
</protein>
<reference evidence="4" key="1">
    <citation type="submission" date="2025-08" db="UniProtKB">
        <authorList>
            <consortium name="Ensembl"/>
        </authorList>
    </citation>
    <scope>IDENTIFICATION</scope>
</reference>
<feature type="transmembrane region" description="Helical" evidence="2">
    <location>
        <begin position="399"/>
        <end position="418"/>
    </location>
</feature>
<dbReference type="GO" id="GO:0005783">
    <property type="term" value="C:endoplasmic reticulum"/>
    <property type="evidence" value="ECO:0007669"/>
    <property type="project" value="TreeGrafter"/>
</dbReference>
<dbReference type="PANTHER" id="PTHR45672:SF2">
    <property type="entry name" value="PROTEIN DISULFIDE-ISOMERASE A5"/>
    <property type="match status" value="1"/>
</dbReference>
<organism evidence="4 5">
    <name type="scientific">Fundulus heteroclitus</name>
    <name type="common">Killifish</name>
    <name type="synonym">Mummichog</name>
    <dbReference type="NCBI Taxonomy" id="8078"/>
    <lineage>
        <taxon>Eukaryota</taxon>
        <taxon>Metazoa</taxon>
        <taxon>Chordata</taxon>
        <taxon>Craniata</taxon>
        <taxon>Vertebrata</taxon>
        <taxon>Euteleostomi</taxon>
        <taxon>Actinopterygii</taxon>
        <taxon>Neopterygii</taxon>
        <taxon>Teleostei</taxon>
        <taxon>Neoteleostei</taxon>
        <taxon>Acanthomorphata</taxon>
        <taxon>Ovalentaria</taxon>
        <taxon>Atherinomorphae</taxon>
        <taxon>Cyprinodontiformes</taxon>
        <taxon>Fundulidae</taxon>
        <taxon>Fundulus</taxon>
    </lineage>
</organism>
<evidence type="ECO:0000313" key="4">
    <source>
        <dbReference type="Ensembl" id="ENSFHEP00000014336.1"/>
    </source>
</evidence>
<keyword evidence="2" id="KW-1133">Transmembrane helix</keyword>
<dbReference type="GeneTree" id="ENSGT00940000156797"/>
<dbReference type="Pfam" id="PF00085">
    <property type="entry name" value="Thioredoxin"/>
    <property type="match status" value="2"/>
</dbReference>
<keyword evidence="5" id="KW-1185">Reference proteome</keyword>
<dbReference type="PROSITE" id="PS51352">
    <property type="entry name" value="THIOREDOXIN_2"/>
    <property type="match status" value="1"/>
</dbReference>
<dbReference type="SUPFAM" id="SSF52833">
    <property type="entry name" value="Thioredoxin-like"/>
    <property type="match status" value="4"/>
</dbReference>
<dbReference type="InterPro" id="IPR013766">
    <property type="entry name" value="Thioredoxin_domain"/>
</dbReference>
<evidence type="ECO:0000259" key="3">
    <source>
        <dbReference type="PROSITE" id="PS51352"/>
    </source>
</evidence>
<name>A0A3Q2PM33_FUNHE</name>
<sequence>MTHTGGVRSPDLASALIEQQLWPHTDVRILRTSENALMPTSGDSYLKLLSDVAQTVKGQGTIAWVNCGDSEGRKLCKKVKVDPSSKHEGAELLHYKDGTFHTEYNRPATFKSMVAFLKDPSGPPLWEENPEAKDVVHIETEKVSKDLNKLLIYNQPVLIIQTYISIYNVLAGMNVHPAEFDGLKQEYNVKGYPTFCYFEKGKFLHHYENYGATPKDIADWLKNLKKHICLAVIWVFLDSSGCGHCKKMKPEYDEAAEVLNRATDSPGVLAAVDATVHKAVGERFKISGFPTVKYFENGEEKYTLPHLRSKDKIIEYMHNPQAPPPPEQSWEDKPSSVSHLGSEDFRDALKKKKHALVMFYAPWCPHCKNAVPHFTTAAELFKEDRKVSFHKFNTIHVSLRGWICFSFFFKMGVFFYFLGGNSALGDKTFFFEGQGKNKTKTNEAGFIGFMRNLRGRDQEKVVKRKEEL</sequence>
<evidence type="ECO:0000313" key="5">
    <source>
        <dbReference type="Proteomes" id="UP000265000"/>
    </source>
</evidence>
<reference evidence="4" key="2">
    <citation type="submission" date="2025-09" db="UniProtKB">
        <authorList>
            <consortium name="Ensembl"/>
        </authorList>
    </citation>
    <scope>IDENTIFICATION</scope>
</reference>
<dbReference type="AlphaFoldDB" id="A0A3Q2PM33"/>
<keyword evidence="2" id="KW-0812">Transmembrane</keyword>
<evidence type="ECO:0000256" key="1">
    <source>
        <dbReference type="SAM" id="MobiDB-lite"/>
    </source>
</evidence>
<evidence type="ECO:0000256" key="2">
    <source>
        <dbReference type="SAM" id="Phobius"/>
    </source>
</evidence>
<accession>A0A3Q2PM33</accession>
<keyword evidence="2" id="KW-0472">Membrane</keyword>
<dbReference type="GO" id="GO:0006457">
    <property type="term" value="P:protein folding"/>
    <property type="evidence" value="ECO:0007669"/>
    <property type="project" value="TreeGrafter"/>
</dbReference>